<reference evidence="18" key="1">
    <citation type="submission" date="2025-08" db="UniProtKB">
        <authorList>
            <consortium name="Ensembl"/>
        </authorList>
    </citation>
    <scope>IDENTIFICATION</scope>
</reference>
<evidence type="ECO:0000256" key="4">
    <source>
        <dbReference type="ARBA" id="ARBA00022538"/>
    </source>
</evidence>
<sequence length="679" mass="76791">TLDAPPRSKMLVPPAPSDERRVEFVALTAVQTERSEPSTPERGHPSHRTGLLGTPLPGPPGPRGNVSASSKRFRKLQNCLYNVLERPRGWAFIYHAFIFLLVFSCLVLSVFSTIPDHQKFANHSLFILEFVMIVVFGLEYFIRIWAAGCCCRYRGWQGRLRFARKPFCVIDFIVFIASLAVIAAGTQGNIFATSALRSMRFLQILRMVRMDRRGGTWKLLGSVVYAHSKELITAWYIGFLVLIFASFLVYLAEKDTNTDFGTYADSLWWGTITLTTIGYGDKTPHTWQGRLLAAGFALLGVSFFALPAGILGSGFALKVQEQHRQKHFEKRRMPAANLIQAAWRLYSTDAKHSYLTATWYFYDSMLPSFRELTLLFSHLQRQRNTKKVLQNSYHTLLSGLRPYSSPYLSGDSSKLGFRDRIRMNNSRSSQTIRNKASPLPPSSSVRRSPSQENVPEATSPGKVQKSWSFNDRTRFRTSLRLKPRPPADVEGLGEDSVEDKSYCDVAMEDVIPAVKTLIRAVRILKFLVAKRKFKETLRPYDVKDVIEQYSAGHLDMLGRIKSLQMRVDQIIGRGAVQPDKKARPEKGEKTPPELDPLDELSMMGRVVKVEKQVQSIESKLDLMLNFYSQCLKKGSSHATLSSLLDPDLTSDYHSPTDHKDLFPSANTLNISRSESDNLE</sequence>
<dbReference type="OMA" id="YATCLHM"/>
<feature type="region of interest" description="Disordered" evidence="14">
    <location>
        <begin position="423"/>
        <end position="465"/>
    </location>
</feature>
<evidence type="ECO:0000256" key="10">
    <source>
        <dbReference type="ARBA" id="ARBA00023065"/>
    </source>
</evidence>
<evidence type="ECO:0000256" key="3">
    <source>
        <dbReference type="ARBA" id="ARBA00022475"/>
    </source>
</evidence>
<dbReference type="Pfam" id="PF00520">
    <property type="entry name" value="Ion_trans"/>
    <property type="match status" value="1"/>
</dbReference>
<dbReference type="Gene3D" id="6.10.140.1910">
    <property type="match status" value="2"/>
</dbReference>
<evidence type="ECO:0000259" key="17">
    <source>
        <dbReference type="Pfam" id="PF03520"/>
    </source>
</evidence>
<dbReference type="PANTHER" id="PTHR47735:SF7">
    <property type="entry name" value="POTASSIUM VOLTAGE-GATED CHANNEL SUBFAMILY KQT MEMBER 4"/>
    <property type="match status" value="1"/>
</dbReference>
<accession>A0A3Q2ZR71</accession>
<keyword evidence="7" id="KW-0851">Voltage-gated channel</keyword>
<evidence type="ECO:0000256" key="9">
    <source>
        <dbReference type="ARBA" id="ARBA00022989"/>
    </source>
</evidence>
<evidence type="ECO:0000256" key="11">
    <source>
        <dbReference type="ARBA" id="ARBA00023136"/>
    </source>
</evidence>
<dbReference type="Pfam" id="PF03520">
    <property type="entry name" value="KCNQ_channel"/>
    <property type="match status" value="1"/>
</dbReference>
<feature type="transmembrane region" description="Helical" evidence="15">
    <location>
        <begin position="291"/>
        <end position="317"/>
    </location>
</feature>
<dbReference type="GO" id="GO:0008076">
    <property type="term" value="C:voltage-gated potassium channel complex"/>
    <property type="evidence" value="ECO:0007669"/>
    <property type="project" value="TreeGrafter"/>
</dbReference>
<keyword evidence="8" id="KW-0630">Potassium</keyword>
<protein>
    <submittedName>
        <fullName evidence="18">Potassium voltage-gated channel subfamily Q member 4</fullName>
    </submittedName>
</protein>
<feature type="transmembrane region" description="Helical" evidence="15">
    <location>
        <begin position="167"/>
        <end position="184"/>
    </location>
</feature>
<feature type="domain" description="Potassium channel voltage dependent KCNQ C-terminal" evidence="17">
    <location>
        <begin position="448"/>
        <end position="634"/>
    </location>
</feature>
<dbReference type="InterPro" id="IPR003937">
    <property type="entry name" value="K_chnl_volt-dep_KCNQ"/>
</dbReference>
<feature type="transmembrane region" description="Helical" evidence="15">
    <location>
        <begin position="126"/>
        <end position="146"/>
    </location>
</feature>
<evidence type="ECO:0000259" key="16">
    <source>
        <dbReference type="Pfam" id="PF00520"/>
    </source>
</evidence>
<dbReference type="AlphaFoldDB" id="A0A3Q2ZR71"/>
<dbReference type="PRINTS" id="PR01459">
    <property type="entry name" value="KCNQCHANNEL"/>
</dbReference>
<evidence type="ECO:0000256" key="1">
    <source>
        <dbReference type="ARBA" id="ARBA00004651"/>
    </source>
</evidence>
<dbReference type="InterPro" id="IPR005821">
    <property type="entry name" value="Ion_trans_dom"/>
</dbReference>
<keyword evidence="12" id="KW-0407">Ion channel</keyword>
<dbReference type="Gene3D" id="1.10.287.70">
    <property type="match status" value="1"/>
</dbReference>
<dbReference type="Ensembl" id="ENSKMAT00000006334.1">
    <property type="protein sequence ID" value="ENSKMAP00000006226.1"/>
    <property type="gene ID" value="ENSKMAG00000004704.1"/>
</dbReference>
<feature type="transmembrane region" description="Helical" evidence="15">
    <location>
        <begin position="234"/>
        <end position="252"/>
    </location>
</feature>
<feature type="region of interest" description="Disordered" evidence="14">
    <location>
        <begin position="574"/>
        <end position="597"/>
    </location>
</feature>
<keyword evidence="11 15" id="KW-0472">Membrane</keyword>
<dbReference type="PRINTS" id="PR00169">
    <property type="entry name" value="KCHANNEL"/>
</dbReference>
<evidence type="ECO:0000256" key="2">
    <source>
        <dbReference type="ARBA" id="ARBA00022448"/>
    </source>
</evidence>
<keyword evidence="5 15" id="KW-0812">Transmembrane</keyword>
<feature type="region of interest" description="Disordered" evidence="14">
    <location>
        <begin position="29"/>
        <end position="67"/>
    </location>
</feature>
<keyword evidence="19" id="KW-1185">Reference proteome</keyword>
<dbReference type="SUPFAM" id="SSF81324">
    <property type="entry name" value="Voltage-gated potassium channels"/>
    <property type="match status" value="1"/>
</dbReference>
<dbReference type="InterPro" id="IPR013821">
    <property type="entry name" value="K_chnl_volt-dep_KCNQ_C"/>
</dbReference>
<evidence type="ECO:0000313" key="19">
    <source>
        <dbReference type="Proteomes" id="UP000264800"/>
    </source>
</evidence>
<feature type="transmembrane region" description="Helical" evidence="15">
    <location>
        <begin position="92"/>
        <end position="114"/>
    </location>
</feature>
<evidence type="ECO:0000256" key="7">
    <source>
        <dbReference type="ARBA" id="ARBA00022882"/>
    </source>
</evidence>
<evidence type="ECO:0000313" key="18">
    <source>
        <dbReference type="Ensembl" id="ENSKMAP00000006226.1"/>
    </source>
</evidence>
<keyword evidence="4" id="KW-0633">Potassium transport</keyword>
<organism evidence="18 19">
    <name type="scientific">Kryptolebias marmoratus</name>
    <name type="common">Mangrove killifish</name>
    <name type="synonym">Rivulus marmoratus</name>
    <dbReference type="NCBI Taxonomy" id="37003"/>
    <lineage>
        <taxon>Eukaryota</taxon>
        <taxon>Metazoa</taxon>
        <taxon>Chordata</taxon>
        <taxon>Craniata</taxon>
        <taxon>Vertebrata</taxon>
        <taxon>Euteleostomi</taxon>
        <taxon>Actinopterygii</taxon>
        <taxon>Neopterygii</taxon>
        <taxon>Teleostei</taxon>
        <taxon>Neoteleostei</taxon>
        <taxon>Acanthomorphata</taxon>
        <taxon>Ovalentaria</taxon>
        <taxon>Atherinomorphae</taxon>
        <taxon>Cyprinodontiformes</taxon>
        <taxon>Rivulidae</taxon>
        <taxon>Kryptolebias</taxon>
    </lineage>
</organism>
<keyword evidence="6" id="KW-0631">Potassium channel</keyword>
<dbReference type="Proteomes" id="UP000264800">
    <property type="component" value="Unplaced"/>
</dbReference>
<comment type="subcellular location">
    <subcellularLocation>
        <location evidence="1">Cell membrane</location>
        <topology evidence="1">Multi-pass membrane protein</topology>
    </subcellularLocation>
</comment>
<evidence type="ECO:0000256" key="12">
    <source>
        <dbReference type="ARBA" id="ARBA00023303"/>
    </source>
</evidence>
<dbReference type="FunFam" id="1.10.287.70:FF:000016">
    <property type="entry name" value="Putative potassium voltage-gated channel subfamily KQT member 2"/>
    <property type="match status" value="1"/>
</dbReference>
<feature type="domain" description="Ion transport" evidence="16">
    <location>
        <begin position="92"/>
        <end position="321"/>
    </location>
</feature>
<evidence type="ECO:0000256" key="15">
    <source>
        <dbReference type="SAM" id="Phobius"/>
    </source>
</evidence>
<comment type="catalytic activity">
    <reaction evidence="13">
        <text>K(+)(in) = K(+)(out)</text>
        <dbReference type="Rhea" id="RHEA:29463"/>
        <dbReference type="ChEBI" id="CHEBI:29103"/>
    </reaction>
</comment>
<keyword evidence="9 15" id="KW-1133">Transmembrane helix</keyword>
<keyword evidence="2" id="KW-0813">Transport</keyword>
<dbReference type="PRINTS" id="PR01461">
    <property type="entry name" value="KCNQ2CHANNEL"/>
</dbReference>
<evidence type="ECO:0000256" key="8">
    <source>
        <dbReference type="ARBA" id="ARBA00022958"/>
    </source>
</evidence>
<feature type="compositionally biased region" description="Basic and acidic residues" evidence="14">
    <location>
        <begin position="578"/>
        <end position="592"/>
    </location>
</feature>
<keyword evidence="10" id="KW-0406">Ion transport</keyword>
<evidence type="ECO:0000256" key="5">
    <source>
        <dbReference type="ARBA" id="ARBA00022692"/>
    </source>
</evidence>
<evidence type="ECO:0000256" key="13">
    <source>
        <dbReference type="ARBA" id="ARBA00034430"/>
    </source>
</evidence>
<dbReference type="InterPro" id="IPR003947">
    <property type="entry name" value="K_chnl_volt-dep_KCNQ2"/>
</dbReference>
<feature type="compositionally biased region" description="Basic and acidic residues" evidence="14">
    <location>
        <begin position="33"/>
        <end position="44"/>
    </location>
</feature>
<proteinExistence type="predicted"/>
<dbReference type="PANTHER" id="PTHR47735">
    <property type="entry name" value="POTASSIUM VOLTAGE-GATED CHANNEL SUBFAMILY KQT MEMBER 4"/>
    <property type="match status" value="1"/>
</dbReference>
<evidence type="ECO:0000256" key="6">
    <source>
        <dbReference type="ARBA" id="ARBA00022826"/>
    </source>
</evidence>
<keyword evidence="3" id="KW-1003">Cell membrane</keyword>
<reference evidence="18" key="2">
    <citation type="submission" date="2025-09" db="UniProtKB">
        <authorList>
            <consortium name="Ensembl"/>
        </authorList>
    </citation>
    <scope>IDENTIFICATION</scope>
</reference>
<dbReference type="GeneTree" id="ENSGT00940000159209"/>
<dbReference type="FunFam" id="1.20.120.350:FF:000017">
    <property type="entry name" value="potassium voltage-gated channel subfamily KQT member 1"/>
    <property type="match status" value="1"/>
</dbReference>
<dbReference type="STRING" id="37003.ENSKMAP00000006226"/>
<name>A0A3Q2ZR71_KRYMA</name>
<evidence type="ECO:0000256" key="14">
    <source>
        <dbReference type="SAM" id="MobiDB-lite"/>
    </source>
</evidence>
<dbReference type="GO" id="GO:0005249">
    <property type="term" value="F:voltage-gated potassium channel activity"/>
    <property type="evidence" value="ECO:0007669"/>
    <property type="project" value="InterPro"/>
</dbReference>
<feature type="compositionally biased region" description="Polar residues" evidence="14">
    <location>
        <begin position="423"/>
        <end position="434"/>
    </location>
</feature>